<gene>
    <name evidence="5" type="ORF">MHHB_P0329</name>
</gene>
<keyword evidence="1" id="KW-0677">Repeat</keyword>
<evidence type="ECO:0000259" key="4">
    <source>
        <dbReference type="PROSITE" id="PS51371"/>
    </source>
</evidence>
<accession>A0A401HPB4</accession>
<evidence type="ECO:0000313" key="6">
    <source>
        <dbReference type="Proteomes" id="UP000290527"/>
    </source>
</evidence>
<evidence type="ECO:0000256" key="3">
    <source>
        <dbReference type="PROSITE-ProRule" id="PRU00703"/>
    </source>
</evidence>
<dbReference type="PANTHER" id="PTHR43080:SF2">
    <property type="entry name" value="CBS DOMAIN-CONTAINING PROTEIN"/>
    <property type="match status" value="1"/>
</dbReference>
<evidence type="ECO:0000256" key="1">
    <source>
        <dbReference type="ARBA" id="ARBA00022737"/>
    </source>
</evidence>
<keyword evidence="6" id="KW-1185">Reference proteome</keyword>
<evidence type="ECO:0000256" key="2">
    <source>
        <dbReference type="ARBA" id="ARBA00023122"/>
    </source>
</evidence>
<dbReference type="AlphaFoldDB" id="A0A401HPB4"/>
<dbReference type="Proteomes" id="UP000290527">
    <property type="component" value="Unassembled WGS sequence"/>
</dbReference>
<keyword evidence="2 3" id="KW-0129">CBS domain</keyword>
<dbReference type="PANTHER" id="PTHR43080">
    <property type="entry name" value="CBS DOMAIN-CONTAINING PROTEIN CBSX3, MITOCHONDRIAL"/>
    <property type="match status" value="1"/>
</dbReference>
<protein>
    <recommendedName>
        <fullName evidence="4">CBS domain-containing protein</fullName>
    </recommendedName>
</protein>
<dbReference type="InterPro" id="IPR000644">
    <property type="entry name" value="CBS_dom"/>
</dbReference>
<dbReference type="InterPro" id="IPR051257">
    <property type="entry name" value="Diverse_CBS-Domain"/>
</dbReference>
<dbReference type="RefSeq" id="WP_131006893.1">
    <property type="nucleotide sequence ID" value="NZ_BFAX01000002.1"/>
</dbReference>
<name>A0A401HPB4_9EURY</name>
<dbReference type="SMART" id="SM00116">
    <property type="entry name" value="CBS"/>
    <property type="match status" value="2"/>
</dbReference>
<feature type="domain" description="CBS" evidence="4">
    <location>
        <begin position="117"/>
        <end position="176"/>
    </location>
</feature>
<dbReference type="InterPro" id="IPR046342">
    <property type="entry name" value="CBS_dom_sf"/>
</dbReference>
<dbReference type="Pfam" id="PF00571">
    <property type="entry name" value="CBS"/>
    <property type="match status" value="2"/>
</dbReference>
<dbReference type="SUPFAM" id="SSF54631">
    <property type="entry name" value="CBS-domain pair"/>
    <property type="match status" value="1"/>
</dbReference>
<evidence type="ECO:0000313" key="5">
    <source>
        <dbReference type="EMBL" id="GBF36104.1"/>
    </source>
</evidence>
<dbReference type="EMBL" id="BFAX01000002">
    <property type="protein sequence ID" value="GBF36104.1"/>
    <property type="molecule type" value="Genomic_DNA"/>
</dbReference>
<dbReference type="OrthoDB" id="43333at2157"/>
<dbReference type="PROSITE" id="PS51371">
    <property type="entry name" value="CBS"/>
    <property type="match status" value="2"/>
</dbReference>
<sequence length="318" mass="36855">MLFKKLSTVERVYNIGLEQNSLFNIFDHITLFVKEAEEDLVKLYDLRVLEKIPVKNIMTRNIITINKNDSIDKLKEYIEKYRHMGYPVVDDEGKLVGVVTFRDLEKSGKKNVIEDIMTPKDKLVFISPETSASESQKIMAKMDIGRLLVLDDKGELIGIVSRGDIVRTYKIYSKGSAKIQKCSRISNFYFYDRNKKEKLKKLVDDLIMLLGSKDYIISEKEDYIEILTKDWEPLVKIMMAGDTVDHISITTKSINILEIDIIREILKKIDEYAFEEIVLTDHITLIDEKSSIQRIITDVTLFNDSKKTFGTITIRSDF</sequence>
<feature type="domain" description="CBS" evidence="4">
    <location>
        <begin position="58"/>
        <end position="116"/>
    </location>
</feature>
<comment type="caution">
    <text evidence="5">The sequence shown here is derived from an EMBL/GenBank/DDBJ whole genome shotgun (WGS) entry which is preliminary data.</text>
</comment>
<reference evidence="5 6" key="1">
    <citation type="journal article" date="2019" name="Int. J. Syst. Evol. Microbiol.">
        <title>Methanofervidicoccus abyssi gen. nov., sp. nov., a hydrogenotrophic methanogen, isolated from a hydrothermal vent chimney in the Mid-Cayman Spreading Center, the Caribbean Sea.</title>
        <authorList>
            <person name="Sakai S."/>
            <person name="Takaki Y."/>
            <person name="Miyazaki M."/>
            <person name="Ogawara M."/>
            <person name="Yanagawa K."/>
            <person name="Miyazaki J."/>
            <person name="Takai K."/>
        </authorList>
    </citation>
    <scope>NUCLEOTIDE SEQUENCE [LARGE SCALE GENOMIC DNA]</scope>
    <source>
        <strain evidence="5 6">HHB</strain>
    </source>
</reference>
<dbReference type="Gene3D" id="3.10.580.10">
    <property type="entry name" value="CBS-domain"/>
    <property type="match status" value="2"/>
</dbReference>
<organism evidence="5 6">
    <name type="scientific">Methanofervidicoccus abyssi</name>
    <dbReference type="NCBI Taxonomy" id="2082189"/>
    <lineage>
        <taxon>Archaea</taxon>
        <taxon>Methanobacteriati</taxon>
        <taxon>Methanobacteriota</taxon>
        <taxon>Methanomada group</taxon>
        <taxon>Methanococci</taxon>
        <taxon>Methanococcales</taxon>
        <taxon>Methanofervidicoccus</taxon>
    </lineage>
</organism>
<proteinExistence type="predicted"/>